<evidence type="ECO:0000313" key="1">
    <source>
        <dbReference type="EMBL" id="GAA4457972.1"/>
    </source>
</evidence>
<evidence type="ECO:0008006" key="3">
    <source>
        <dbReference type="Google" id="ProtNLM"/>
    </source>
</evidence>
<dbReference type="InterPro" id="IPR019650">
    <property type="entry name" value="DUF2513"/>
</dbReference>
<accession>A0ABP8N188</accession>
<gene>
    <name evidence="1" type="ORF">GCM10023156_35530</name>
</gene>
<reference evidence="2" key="1">
    <citation type="journal article" date="2019" name="Int. J. Syst. Evol. Microbiol.">
        <title>The Global Catalogue of Microorganisms (GCM) 10K type strain sequencing project: providing services to taxonomists for standard genome sequencing and annotation.</title>
        <authorList>
            <consortium name="The Broad Institute Genomics Platform"/>
            <consortium name="The Broad Institute Genome Sequencing Center for Infectious Disease"/>
            <person name="Wu L."/>
            <person name="Ma J."/>
        </authorList>
    </citation>
    <scope>NUCLEOTIDE SEQUENCE [LARGE SCALE GENOMIC DNA]</scope>
    <source>
        <strain evidence="2">JCM 17759</strain>
    </source>
</reference>
<dbReference type="Proteomes" id="UP001500840">
    <property type="component" value="Unassembled WGS sequence"/>
</dbReference>
<organism evidence="1 2">
    <name type="scientific">Novipirellula rosea</name>
    <dbReference type="NCBI Taxonomy" id="1031540"/>
    <lineage>
        <taxon>Bacteria</taxon>
        <taxon>Pseudomonadati</taxon>
        <taxon>Planctomycetota</taxon>
        <taxon>Planctomycetia</taxon>
        <taxon>Pirellulales</taxon>
        <taxon>Pirellulaceae</taxon>
        <taxon>Novipirellula</taxon>
    </lineage>
</organism>
<protein>
    <recommendedName>
        <fullName evidence="3">DUF2513 domain-containing protein</fullName>
    </recommendedName>
</protein>
<keyword evidence="2" id="KW-1185">Reference proteome</keyword>
<evidence type="ECO:0000313" key="2">
    <source>
        <dbReference type="Proteomes" id="UP001500840"/>
    </source>
</evidence>
<name>A0ABP8N188_9BACT</name>
<dbReference type="Pfam" id="PF10711">
    <property type="entry name" value="DUF2513"/>
    <property type="match status" value="1"/>
</dbReference>
<comment type="caution">
    <text evidence="1">The sequence shown here is derived from an EMBL/GenBank/DDBJ whole genome shotgun (WGS) entry which is preliminary data.</text>
</comment>
<proteinExistence type="predicted"/>
<dbReference type="RefSeq" id="WP_345324178.1">
    <property type="nucleotide sequence ID" value="NZ_BAABGA010000043.1"/>
</dbReference>
<sequence length="126" mass="14066">MIRDMDLIRAIVLAIRKHEARPSACEVQQLIGDVDDGVFAYHIELLTQSAMVSGIDTGPRKDRYGKANMALTWAGQEFADNIVNDEVWTSARKTLDDAELKSASFEVWSQIAVAKITERWAGVSNR</sequence>
<dbReference type="EMBL" id="BAABGA010000043">
    <property type="protein sequence ID" value="GAA4457972.1"/>
    <property type="molecule type" value="Genomic_DNA"/>
</dbReference>